<keyword evidence="1" id="KW-0812">Transmembrane</keyword>
<organism evidence="3 4">
    <name type="scientific">Halomonas halophila</name>
    <dbReference type="NCBI Taxonomy" id="29573"/>
    <lineage>
        <taxon>Bacteria</taxon>
        <taxon>Pseudomonadati</taxon>
        <taxon>Pseudomonadota</taxon>
        <taxon>Gammaproteobacteria</taxon>
        <taxon>Oceanospirillales</taxon>
        <taxon>Halomonadaceae</taxon>
        <taxon>Halomonas</taxon>
    </lineage>
</organism>
<dbReference type="Proteomes" id="UP000321121">
    <property type="component" value="Unassembled WGS sequence"/>
</dbReference>
<evidence type="ECO:0000259" key="2">
    <source>
        <dbReference type="Pfam" id="PF07811"/>
    </source>
</evidence>
<evidence type="ECO:0000313" key="4">
    <source>
        <dbReference type="Proteomes" id="UP000321121"/>
    </source>
</evidence>
<dbReference type="InterPro" id="IPR012495">
    <property type="entry name" value="TadE-like_dom"/>
</dbReference>
<keyword evidence="1" id="KW-0472">Membrane</keyword>
<dbReference type="Pfam" id="PF07811">
    <property type="entry name" value="TadE"/>
    <property type="match status" value="1"/>
</dbReference>
<dbReference type="EMBL" id="BJUS01000005">
    <property type="protein sequence ID" value="GEK72290.1"/>
    <property type="molecule type" value="Genomic_DNA"/>
</dbReference>
<reference evidence="3 4" key="1">
    <citation type="submission" date="2019-07" db="EMBL/GenBank/DDBJ databases">
        <title>Whole genome shotgun sequence of Halomonas halophila NBRC 102604.</title>
        <authorList>
            <person name="Hosoyama A."/>
            <person name="Uohara A."/>
            <person name="Ohji S."/>
            <person name="Ichikawa N."/>
        </authorList>
    </citation>
    <scope>NUCLEOTIDE SEQUENCE [LARGE SCALE GENOMIC DNA]</scope>
    <source>
        <strain evidence="3 4">NBRC 102604</strain>
    </source>
</reference>
<gene>
    <name evidence="3" type="ORF">HHA04nite_08340</name>
</gene>
<accession>A0ABQ0U1K6</accession>
<evidence type="ECO:0000313" key="3">
    <source>
        <dbReference type="EMBL" id="GEK72290.1"/>
    </source>
</evidence>
<comment type="caution">
    <text evidence="3">The sequence shown here is derived from an EMBL/GenBank/DDBJ whole genome shotgun (WGS) entry which is preliminary data.</text>
</comment>
<evidence type="ECO:0000256" key="1">
    <source>
        <dbReference type="SAM" id="Phobius"/>
    </source>
</evidence>
<keyword evidence="4" id="KW-1185">Reference proteome</keyword>
<sequence length="140" mass="14976">MAIEFAIIFPLFLLIFYAIVSYSLLFVYKQGVHGLSADAVRQAISVERLSDGSLDEGAITLAVTSFINEEAADWLGSSVALCDDDLVPSSDSVRVCVQASLDLPQINFSRLLPGGNDGEDSADFKVPANNTVTSTSSIRL</sequence>
<protein>
    <recommendedName>
        <fullName evidence="2">TadE-like domain-containing protein</fullName>
    </recommendedName>
</protein>
<keyword evidence="1" id="KW-1133">Transmembrane helix</keyword>
<proteinExistence type="predicted"/>
<name>A0ABQ0U1K6_9GAMM</name>
<feature type="domain" description="TadE-like" evidence="2">
    <location>
        <begin position="2"/>
        <end position="41"/>
    </location>
</feature>
<dbReference type="RefSeq" id="WP_220084866.1">
    <property type="nucleotide sequence ID" value="NZ_BJUS01000005.1"/>
</dbReference>
<feature type="transmembrane region" description="Helical" evidence="1">
    <location>
        <begin position="6"/>
        <end position="28"/>
    </location>
</feature>